<evidence type="ECO:0000313" key="2">
    <source>
        <dbReference type="Proteomes" id="UP001062846"/>
    </source>
</evidence>
<organism evidence="1 2">
    <name type="scientific">Rhododendron molle</name>
    <name type="common">Chinese azalea</name>
    <name type="synonym">Azalea mollis</name>
    <dbReference type="NCBI Taxonomy" id="49168"/>
    <lineage>
        <taxon>Eukaryota</taxon>
        <taxon>Viridiplantae</taxon>
        <taxon>Streptophyta</taxon>
        <taxon>Embryophyta</taxon>
        <taxon>Tracheophyta</taxon>
        <taxon>Spermatophyta</taxon>
        <taxon>Magnoliopsida</taxon>
        <taxon>eudicotyledons</taxon>
        <taxon>Gunneridae</taxon>
        <taxon>Pentapetalae</taxon>
        <taxon>asterids</taxon>
        <taxon>Ericales</taxon>
        <taxon>Ericaceae</taxon>
        <taxon>Ericoideae</taxon>
        <taxon>Rhodoreae</taxon>
        <taxon>Rhododendron</taxon>
    </lineage>
</organism>
<keyword evidence="2" id="KW-1185">Reference proteome</keyword>
<dbReference type="EMBL" id="CM046400">
    <property type="protein sequence ID" value="KAI8522955.1"/>
    <property type="molecule type" value="Genomic_DNA"/>
</dbReference>
<accession>A0ACC0L2L8</accession>
<dbReference type="Proteomes" id="UP001062846">
    <property type="component" value="Chromosome 13"/>
</dbReference>
<evidence type="ECO:0000313" key="1">
    <source>
        <dbReference type="EMBL" id="KAI8522955.1"/>
    </source>
</evidence>
<protein>
    <submittedName>
        <fullName evidence="1">Uncharacterized protein</fullName>
    </submittedName>
</protein>
<comment type="caution">
    <text evidence="1">The sequence shown here is derived from an EMBL/GenBank/DDBJ whole genome shotgun (WGS) entry which is preliminary data.</text>
</comment>
<gene>
    <name evidence="1" type="ORF">RHMOL_Rhmol13G0037100</name>
</gene>
<proteinExistence type="predicted"/>
<name>A0ACC0L2L8_RHOML</name>
<reference evidence="1" key="1">
    <citation type="submission" date="2022-02" db="EMBL/GenBank/DDBJ databases">
        <title>Plant Genome Project.</title>
        <authorList>
            <person name="Zhang R.-G."/>
        </authorList>
    </citation>
    <scope>NUCLEOTIDE SEQUENCE</scope>
    <source>
        <strain evidence="1">AT1</strain>
    </source>
</reference>
<sequence>MSTEETVSRSPLDKPLHLLTEEDISQLTREDCRRYLKEKGMRRPSWNKSQAIQQVISLKTLLETSSDSDAVTRKKLHIPRPDNLHRVHRSTGSAPLIVPAEESPPCRRKDPERNDRSDHGRLVDGSDSSPPRTAGAANGPLGQMTIFYCGKVNVYDDVPVDKAQALMQLAASPLQVPLEVPFDGSAARRPLPCHLQAASGRVGPDTPVVILPTQAVNMSDNCWPSREESGICREENTDIAITRLVYFDLQQSILLFLSHLAAEVPGSRKASVQRYLEKRKDRFKSKRKVATPPSASLDVYLNPQMGNQTQNERSNRSDACSSPQIRPPNTPTRSSSADDNLVKSTNFPAGPNEKGCRVCRFVFLPMIWVNELEADGLVSYVCVYLHTCISTYRPLAENMSSENDIGCLKLFHILLQGLPLEYLWGNLNMDVSSHPQNMGRPEPDCGGISIVTVVIFIMVNVSNLRNEKASLRINVVPRKQYL</sequence>